<sequence length="188" mass="21509">MGIDICHKGTRKVLRKEPKSQDIYLRLLVKLYRFLARRTNAKFNKIVMKRLFMSKTNRPPMSLARVVRLMKKSGRDSKMAVVVGTITEDIRLLDVPKLRICALKVTERARARILKSGGEIITFDQLALRSPKGQNTVLMQGARKARKAFRHFGRAPGVPHSHTAPYVRAKGRKFERARGRRASRGYKA</sequence>
<evidence type="ECO:0000256" key="2">
    <source>
        <dbReference type="ARBA" id="ARBA00022980"/>
    </source>
</evidence>
<dbReference type="SUPFAM" id="SSF52080">
    <property type="entry name" value="Ribosomal proteins L15p and L18e"/>
    <property type="match status" value="1"/>
</dbReference>
<dbReference type="InterPro" id="IPR000039">
    <property type="entry name" value="Ribosomal_eL18"/>
</dbReference>
<dbReference type="GO" id="GO:0003735">
    <property type="term" value="F:structural constituent of ribosome"/>
    <property type="evidence" value="ECO:0007669"/>
    <property type="project" value="InterPro"/>
</dbReference>
<dbReference type="OrthoDB" id="6353017at2759"/>
<dbReference type="GO" id="GO:0006412">
    <property type="term" value="P:translation"/>
    <property type="evidence" value="ECO:0007669"/>
    <property type="project" value="InterPro"/>
</dbReference>
<evidence type="ECO:0000256" key="3">
    <source>
        <dbReference type="ARBA" id="ARBA00023274"/>
    </source>
</evidence>
<dbReference type="Pfam" id="PF17135">
    <property type="entry name" value="Ribosomal_L18"/>
    <property type="match status" value="1"/>
</dbReference>
<evidence type="ECO:0000256" key="1">
    <source>
        <dbReference type="ARBA" id="ARBA00006815"/>
    </source>
</evidence>
<comment type="caution">
    <text evidence="5">The sequence shown here is derived from an EMBL/GenBank/DDBJ whole genome shotgun (WGS) entry which is preliminary data.</text>
</comment>
<dbReference type="STRING" id="6573.A0A210QX67"/>
<dbReference type="PROSITE" id="PS01106">
    <property type="entry name" value="RIBOSOMAL_L18E"/>
    <property type="match status" value="1"/>
</dbReference>
<accession>A0A210QX67</accession>
<dbReference type="FunFam" id="3.100.10.10:FF:000001">
    <property type="entry name" value="60S ribosomal protein L18"/>
    <property type="match status" value="1"/>
</dbReference>
<dbReference type="GO" id="GO:0022625">
    <property type="term" value="C:cytosolic large ribosomal subunit"/>
    <property type="evidence" value="ECO:0007669"/>
    <property type="project" value="TreeGrafter"/>
</dbReference>
<proteinExistence type="inferred from homology"/>
<dbReference type="GO" id="GO:0003723">
    <property type="term" value="F:RNA binding"/>
    <property type="evidence" value="ECO:0007669"/>
    <property type="project" value="TreeGrafter"/>
</dbReference>
<evidence type="ECO:0000313" key="6">
    <source>
        <dbReference type="Proteomes" id="UP000242188"/>
    </source>
</evidence>
<protein>
    <submittedName>
        <fullName evidence="5">60S ribosomal protein L18</fullName>
    </submittedName>
</protein>
<comment type="similarity">
    <text evidence="1">Belongs to the eukaryotic ribosomal protein eL18 family.</text>
</comment>
<dbReference type="Proteomes" id="UP000242188">
    <property type="component" value="Unassembled WGS sequence"/>
</dbReference>
<dbReference type="PANTHER" id="PTHR10934">
    <property type="entry name" value="60S RIBOSOMAL PROTEIN L18"/>
    <property type="match status" value="1"/>
</dbReference>
<dbReference type="AlphaFoldDB" id="A0A210QX67"/>
<dbReference type="Gene3D" id="3.100.10.10">
    <property type="match status" value="1"/>
</dbReference>
<dbReference type="PANTHER" id="PTHR10934:SF2">
    <property type="entry name" value="LARGE RIBOSOMAL SUBUNIT PROTEIN EL18"/>
    <property type="match status" value="1"/>
</dbReference>
<evidence type="ECO:0000259" key="4">
    <source>
        <dbReference type="Pfam" id="PF17135"/>
    </source>
</evidence>
<keyword evidence="3" id="KW-0687">Ribonucleoprotein</keyword>
<name>A0A210QX67_MIZYE</name>
<reference evidence="5 6" key="1">
    <citation type="journal article" date="2017" name="Nat. Ecol. Evol.">
        <title>Scallop genome provides insights into evolution of bilaterian karyotype and development.</title>
        <authorList>
            <person name="Wang S."/>
            <person name="Zhang J."/>
            <person name="Jiao W."/>
            <person name="Li J."/>
            <person name="Xun X."/>
            <person name="Sun Y."/>
            <person name="Guo X."/>
            <person name="Huan P."/>
            <person name="Dong B."/>
            <person name="Zhang L."/>
            <person name="Hu X."/>
            <person name="Sun X."/>
            <person name="Wang J."/>
            <person name="Zhao C."/>
            <person name="Wang Y."/>
            <person name="Wang D."/>
            <person name="Huang X."/>
            <person name="Wang R."/>
            <person name="Lv J."/>
            <person name="Li Y."/>
            <person name="Zhang Z."/>
            <person name="Liu B."/>
            <person name="Lu W."/>
            <person name="Hui Y."/>
            <person name="Liang J."/>
            <person name="Zhou Z."/>
            <person name="Hou R."/>
            <person name="Li X."/>
            <person name="Liu Y."/>
            <person name="Li H."/>
            <person name="Ning X."/>
            <person name="Lin Y."/>
            <person name="Zhao L."/>
            <person name="Xing Q."/>
            <person name="Dou J."/>
            <person name="Li Y."/>
            <person name="Mao J."/>
            <person name="Guo H."/>
            <person name="Dou H."/>
            <person name="Li T."/>
            <person name="Mu C."/>
            <person name="Jiang W."/>
            <person name="Fu Q."/>
            <person name="Fu X."/>
            <person name="Miao Y."/>
            <person name="Liu J."/>
            <person name="Yu Q."/>
            <person name="Li R."/>
            <person name="Liao H."/>
            <person name="Li X."/>
            <person name="Kong Y."/>
            <person name="Jiang Z."/>
            <person name="Chourrout D."/>
            <person name="Li R."/>
            <person name="Bao Z."/>
        </authorList>
    </citation>
    <scope>NUCLEOTIDE SEQUENCE [LARGE SCALE GENOMIC DNA]</scope>
    <source>
        <strain evidence="5 6">PY_sf001</strain>
    </source>
</reference>
<dbReference type="InterPro" id="IPR036227">
    <property type="entry name" value="Ribosomal_uL15/eL18_sf"/>
</dbReference>
<keyword evidence="2 5" id="KW-0689">Ribosomal protein</keyword>
<feature type="domain" description="Large ribosomal subunit protein uL15/eL18" evidence="4">
    <location>
        <begin position="2"/>
        <end position="187"/>
    </location>
</feature>
<organism evidence="5 6">
    <name type="scientific">Mizuhopecten yessoensis</name>
    <name type="common">Japanese scallop</name>
    <name type="synonym">Patinopecten yessoensis</name>
    <dbReference type="NCBI Taxonomy" id="6573"/>
    <lineage>
        <taxon>Eukaryota</taxon>
        <taxon>Metazoa</taxon>
        <taxon>Spiralia</taxon>
        <taxon>Lophotrochozoa</taxon>
        <taxon>Mollusca</taxon>
        <taxon>Bivalvia</taxon>
        <taxon>Autobranchia</taxon>
        <taxon>Pteriomorphia</taxon>
        <taxon>Pectinida</taxon>
        <taxon>Pectinoidea</taxon>
        <taxon>Pectinidae</taxon>
        <taxon>Mizuhopecten</taxon>
    </lineage>
</organism>
<gene>
    <name evidence="5" type="ORF">KP79_PYT05364</name>
</gene>
<keyword evidence="6" id="KW-1185">Reference proteome</keyword>
<dbReference type="InterPro" id="IPR021132">
    <property type="entry name" value="Ribosomal_eL18/eL18-A/B/_CS"/>
</dbReference>
<evidence type="ECO:0000313" key="5">
    <source>
        <dbReference type="EMBL" id="OWF53321.1"/>
    </source>
</evidence>
<dbReference type="InterPro" id="IPR021131">
    <property type="entry name" value="Ribosomal_uL15/eL18"/>
</dbReference>
<dbReference type="EMBL" id="NEDP02001389">
    <property type="protein sequence ID" value="OWF53321.1"/>
    <property type="molecule type" value="Genomic_DNA"/>
</dbReference>